<dbReference type="EnsemblMetazoa" id="XM_050659042.1">
    <property type="protein sequence ID" value="XP_050514999.1"/>
    <property type="gene ID" value="LOC126890187"/>
</dbReference>
<keyword evidence="2" id="KW-1185">Reference proteome</keyword>
<proteinExistence type="predicted"/>
<accession>A0ABM5KXT2</accession>
<dbReference type="RefSeq" id="XP_050514999.1">
    <property type="nucleotide sequence ID" value="XM_050659042.1"/>
</dbReference>
<name>A0ABM5KXT2_DIAVI</name>
<organism evidence="1 2">
    <name type="scientific">Diabrotica virgifera virgifera</name>
    <name type="common">western corn rootworm</name>
    <dbReference type="NCBI Taxonomy" id="50390"/>
    <lineage>
        <taxon>Eukaryota</taxon>
        <taxon>Metazoa</taxon>
        <taxon>Ecdysozoa</taxon>
        <taxon>Arthropoda</taxon>
        <taxon>Hexapoda</taxon>
        <taxon>Insecta</taxon>
        <taxon>Pterygota</taxon>
        <taxon>Neoptera</taxon>
        <taxon>Endopterygota</taxon>
        <taxon>Coleoptera</taxon>
        <taxon>Polyphaga</taxon>
        <taxon>Cucujiformia</taxon>
        <taxon>Chrysomeloidea</taxon>
        <taxon>Chrysomelidae</taxon>
        <taxon>Galerucinae</taxon>
        <taxon>Diabroticina</taxon>
        <taxon>Diabroticites</taxon>
        <taxon>Diabrotica</taxon>
    </lineage>
</organism>
<dbReference type="Proteomes" id="UP001652700">
    <property type="component" value="Unplaced"/>
</dbReference>
<protein>
    <submittedName>
        <fullName evidence="1">Uncharacterized protein</fullName>
    </submittedName>
</protein>
<evidence type="ECO:0000313" key="2">
    <source>
        <dbReference type="Proteomes" id="UP001652700"/>
    </source>
</evidence>
<evidence type="ECO:0000313" key="1">
    <source>
        <dbReference type="EnsemblMetazoa" id="XP_050514999.1"/>
    </source>
</evidence>
<reference evidence="1" key="1">
    <citation type="submission" date="2025-05" db="UniProtKB">
        <authorList>
            <consortium name="EnsemblMetazoa"/>
        </authorList>
    </citation>
    <scope>IDENTIFICATION</scope>
</reference>
<sequence>MVNKRFLNRCLSEKVELEKYPSAYISSDPVVPVVGNRYMRDPKQQEDDGLEQAIRVLSKLLILPWPSGESPFIYIEAPRKPVTYNFPEINTSDEEQTEENNDVGPAPSKRMRYYRKYPWKRENLGYDPENPFVCYPSKSEIHRLLVALREDRYTDYKNAPVDFCNRKRPAHTILTNIHFGG</sequence>
<dbReference type="GeneID" id="126890187"/>